<evidence type="ECO:0000313" key="1">
    <source>
        <dbReference type="EMBL" id="GAG98985.1"/>
    </source>
</evidence>
<reference evidence="1" key="1">
    <citation type="journal article" date="2014" name="Front. Microbiol.">
        <title>High frequency of phylogenetically diverse reductive dehalogenase-homologous genes in deep subseafloor sedimentary metagenomes.</title>
        <authorList>
            <person name="Kawai M."/>
            <person name="Futagami T."/>
            <person name="Toyoda A."/>
            <person name="Takaki Y."/>
            <person name="Nishi S."/>
            <person name="Hori S."/>
            <person name="Arai W."/>
            <person name="Tsubouchi T."/>
            <person name="Morono Y."/>
            <person name="Uchiyama I."/>
            <person name="Ito T."/>
            <person name="Fujiyama A."/>
            <person name="Inagaki F."/>
            <person name="Takami H."/>
        </authorList>
    </citation>
    <scope>NUCLEOTIDE SEQUENCE</scope>
    <source>
        <strain evidence="1">Expedition CK06-06</strain>
    </source>
</reference>
<gene>
    <name evidence="1" type="ORF">S01H4_51381</name>
</gene>
<protein>
    <submittedName>
        <fullName evidence="1">Uncharacterized protein</fullName>
    </submittedName>
</protein>
<dbReference type="Gene3D" id="3.40.50.1010">
    <property type="entry name" value="5'-nuclease"/>
    <property type="match status" value="1"/>
</dbReference>
<organism evidence="1">
    <name type="scientific">marine sediment metagenome</name>
    <dbReference type="NCBI Taxonomy" id="412755"/>
    <lineage>
        <taxon>unclassified sequences</taxon>
        <taxon>metagenomes</taxon>
        <taxon>ecological metagenomes</taxon>
    </lineage>
</organism>
<name>X1BVD9_9ZZZZ</name>
<dbReference type="SUPFAM" id="SSF88723">
    <property type="entry name" value="PIN domain-like"/>
    <property type="match status" value="1"/>
</dbReference>
<sequence length="56" mass="6333">NLDEFLDMFQKVSHHGIGGRDVTILVCMKKAGISKLVTYDQDFKKIKGIEVIDPIK</sequence>
<proteinExistence type="predicted"/>
<feature type="non-terminal residue" evidence="1">
    <location>
        <position position="1"/>
    </location>
</feature>
<dbReference type="CDD" id="cd09854">
    <property type="entry name" value="PIN_VapC-like"/>
    <property type="match status" value="1"/>
</dbReference>
<dbReference type="InterPro" id="IPR029060">
    <property type="entry name" value="PIN-like_dom_sf"/>
</dbReference>
<comment type="caution">
    <text evidence="1">The sequence shown here is derived from an EMBL/GenBank/DDBJ whole genome shotgun (WGS) entry which is preliminary data.</text>
</comment>
<dbReference type="AlphaFoldDB" id="X1BVD9"/>
<dbReference type="EMBL" id="BART01029252">
    <property type="protein sequence ID" value="GAG98985.1"/>
    <property type="molecule type" value="Genomic_DNA"/>
</dbReference>
<accession>X1BVD9</accession>